<dbReference type="STRING" id="947166.A0A1D1VY57"/>
<evidence type="ECO:0000256" key="4">
    <source>
        <dbReference type="ARBA" id="ARBA00023136"/>
    </source>
</evidence>
<dbReference type="Pfam" id="PF03522">
    <property type="entry name" value="SLC12"/>
    <property type="match status" value="2"/>
</dbReference>
<evidence type="ECO:0000256" key="3">
    <source>
        <dbReference type="ARBA" id="ARBA00022989"/>
    </source>
</evidence>
<evidence type="ECO:0000313" key="7">
    <source>
        <dbReference type="Proteomes" id="UP000186922"/>
    </source>
</evidence>
<dbReference type="OrthoDB" id="2020542at2759"/>
<comment type="subcellular location">
    <subcellularLocation>
        <location evidence="1">Membrane</location>
        <topology evidence="1">Multi-pass membrane protein</topology>
    </subcellularLocation>
</comment>
<evidence type="ECO:0000256" key="1">
    <source>
        <dbReference type="ARBA" id="ARBA00004141"/>
    </source>
</evidence>
<organism evidence="6 7">
    <name type="scientific">Ramazzottius varieornatus</name>
    <name type="common">Water bear</name>
    <name type="synonym">Tardigrade</name>
    <dbReference type="NCBI Taxonomy" id="947166"/>
    <lineage>
        <taxon>Eukaryota</taxon>
        <taxon>Metazoa</taxon>
        <taxon>Ecdysozoa</taxon>
        <taxon>Tardigrada</taxon>
        <taxon>Eutardigrada</taxon>
        <taxon>Parachela</taxon>
        <taxon>Hypsibioidea</taxon>
        <taxon>Ramazzottiidae</taxon>
        <taxon>Ramazzottius</taxon>
    </lineage>
</organism>
<dbReference type="GO" id="GO:0055078">
    <property type="term" value="P:sodium ion homeostasis"/>
    <property type="evidence" value="ECO:0007669"/>
    <property type="project" value="TreeGrafter"/>
</dbReference>
<evidence type="ECO:0000259" key="5">
    <source>
        <dbReference type="Pfam" id="PF03522"/>
    </source>
</evidence>
<keyword evidence="3" id="KW-1133">Transmembrane helix</keyword>
<dbReference type="GO" id="GO:1990573">
    <property type="term" value="P:potassium ion import across plasma membrane"/>
    <property type="evidence" value="ECO:0007669"/>
    <property type="project" value="TreeGrafter"/>
</dbReference>
<dbReference type="GO" id="GO:0008511">
    <property type="term" value="F:sodium:potassium:chloride symporter activity"/>
    <property type="evidence" value="ECO:0007669"/>
    <property type="project" value="TreeGrafter"/>
</dbReference>
<evidence type="ECO:0000256" key="2">
    <source>
        <dbReference type="ARBA" id="ARBA00022692"/>
    </source>
</evidence>
<reference evidence="6 7" key="1">
    <citation type="journal article" date="2016" name="Nat. Commun.">
        <title>Extremotolerant tardigrade genome and improved radiotolerance of human cultured cells by tardigrade-unique protein.</title>
        <authorList>
            <person name="Hashimoto T."/>
            <person name="Horikawa D.D."/>
            <person name="Saito Y."/>
            <person name="Kuwahara H."/>
            <person name="Kozuka-Hata H."/>
            <person name="Shin-I T."/>
            <person name="Minakuchi Y."/>
            <person name="Ohishi K."/>
            <person name="Motoyama A."/>
            <person name="Aizu T."/>
            <person name="Enomoto A."/>
            <person name="Kondo K."/>
            <person name="Tanaka S."/>
            <person name="Hara Y."/>
            <person name="Koshikawa S."/>
            <person name="Sagara H."/>
            <person name="Miura T."/>
            <person name="Yokobori S."/>
            <person name="Miyagawa K."/>
            <person name="Suzuki Y."/>
            <person name="Kubo T."/>
            <person name="Oyama M."/>
            <person name="Kohara Y."/>
            <person name="Fujiyama A."/>
            <person name="Arakawa K."/>
            <person name="Katayama T."/>
            <person name="Toyoda A."/>
            <person name="Kunieda T."/>
        </authorList>
    </citation>
    <scope>NUCLEOTIDE SEQUENCE [LARGE SCALE GENOMIC DNA]</scope>
    <source>
        <strain evidence="6 7">YOKOZUNA-1</strain>
    </source>
</reference>
<dbReference type="PANTHER" id="PTHR11827">
    <property type="entry name" value="SOLUTE CARRIER FAMILY 12, CATION COTRANSPORTERS"/>
    <property type="match status" value="1"/>
</dbReference>
<dbReference type="PANTHER" id="PTHR11827:SF103">
    <property type="entry name" value="SODIUM CHLORIDE COTRANSPORTER 69, ISOFORM E"/>
    <property type="match status" value="1"/>
</dbReference>
<feature type="domain" description="SLC12A transporter C-terminal" evidence="5">
    <location>
        <begin position="28"/>
        <end position="173"/>
    </location>
</feature>
<keyword evidence="4" id="KW-0472">Membrane</keyword>
<name>A0A1D1VY57_RAMVA</name>
<keyword evidence="7" id="KW-1185">Reference proteome</keyword>
<dbReference type="EMBL" id="BDGG01000013">
    <property type="protein sequence ID" value="GAV06345.1"/>
    <property type="molecule type" value="Genomic_DNA"/>
</dbReference>
<dbReference type="GO" id="GO:0055075">
    <property type="term" value="P:potassium ion homeostasis"/>
    <property type="evidence" value="ECO:0007669"/>
    <property type="project" value="TreeGrafter"/>
</dbReference>
<evidence type="ECO:0000313" key="6">
    <source>
        <dbReference type="EMBL" id="GAV06345.1"/>
    </source>
</evidence>
<dbReference type="InterPro" id="IPR018491">
    <property type="entry name" value="SLC12_C"/>
</dbReference>
<feature type="domain" description="SLC12A transporter C-terminal" evidence="5">
    <location>
        <begin position="211"/>
        <end position="399"/>
    </location>
</feature>
<dbReference type="Proteomes" id="UP000186922">
    <property type="component" value="Unassembled WGS sequence"/>
</dbReference>
<dbReference type="GO" id="GO:0055064">
    <property type="term" value="P:chloride ion homeostasis"/>
    <property type="evidence" value="ECO:0007669"/>
    <property type="project" value="TreeGrafter"/>
</dbReference>
<dbReference type="AlphaFoldDB" id="A0A1D1VY57"/>
<accession>A0A1D1VY57</accession>
<proteinExistence type="predicted"/>
<protein>
    <recommendedName>
        <fullName evidence="5">SLC12A transporter C-terminal domain-containing protein</fullName>
    </recommendedName>
</protein>
<sequence>MLHLLKIEDHVKNFRPQILLLSGLPCTRPALVYVANSITRGAGLLVCGHVSGKSVKERGIMSQESYRWLRRRKIRAFYDFVATKSTAEGIRALIQTSGLGKMRPNIIMMGFLNSWRTCNESTVEEYVGAIHEAFDANLGVIILCIKEGFDISNAINFEKLVLENADESRTMESTVDISAVHAAAPLEVRNDITDPILLERIAAAQRFLPAKKKHMAGHISIWWLYDDGGLTILIPYLMAQRGIWSHCPIKLYCLAGKDPVAAQNEMLSLLAKFRITVQEVIPIDLDTPPSPLSVTWFHDMIGVLRDREPMPKRKMSGLPVIKDSDLFDFGHRTLRQIRLRELLLEHSKADSCLNVVTMPLPKTSQSSTFFLSVLHSLTDSLPPTLLIRGSQENVLTYYC</sequence>
<dbReference type="GO" id="GO:0006884">
    <property type="term" value="P:cell volume homeostasis"/>
    <property type="evidence" value="ECO:0007669"/>
    <property type="project" value="TreeGrafter"/>
</dbReference>
<dbReference type="InterPro" id="IPR004842">
    <property type="entry name" value="SLC12A_fam"/>
</dbReference>
<keyword evidence="2" id="KW-0812">Transmembrane</keyword>
<comment type="caution">
    <text evidence="6">The sequence shown here is derived from an EMBL/GenBank/DDBJ whole genome shotgun (WGS) entry which is preliminary data.</text>
</comment>
<gene>
    <name evidence="6" type="primary">RvY_16354-1</name>
    <name evidence="6" type="synonym">RvY_16354.1</name>
    <name evidence="6" type="ORF">RvY_16354</name>
</gene>
<dbReference type="GO" id="GO:0016020">
    <property type="term" value="C:membrane"/>
    <property type="evidence" value="ECO:0007669"/>
    <property type="project" value="UniProtKB-SubCell"/>
</dbReference>